<sequence length="177" mass="20526">MDSMHIQIIKDKLAGQLKTQLTSFYVEALPAILQVCEVLDKVAHDAENKLEKINNKYQLELKMVYIVEKRKAPETHDNLPKMDMDMDFKHQSITTTVAISTTSSPVSEEHDLSWKQALTKSQRKKLKKQAKAEEKNTFFRNKTRLLLRLHHLAPLLMVNTRHSKSPRHRCLGLLQND</sequence>
<protein>
    <submittedName>
        <fullName evidence="2">Uncharacterized protein</fullName>
    </submittedName>
</protein>
<dbReference type="Proteomes" id="UP000615446">
    <property type="component" value="Unassembled WGS sequence"/>
</dbReference>
<feature type="coiled-coil region" evidence="1">
    <location>
        <begin position="36"/>
        <end position="63"/>
    </location>
</feature>
<gene>
    <name evidence="2" type="ORF">RCL2_001488300</name>
</gene>
<organism evidence="2 3">
    <name type="scientific">Rhizophagus clarus</name>
    <dbReference type="NCBI Taxonomy" id="94130"/>
    <lineage>
        <taxon>Eukaryota</taxon>
        <taxon>Fungi</taxon>
        <taxon>Fungi incertae sedis</taxon>
        <taxon>Mucoromycota</taxon>
        <taxon>Glomeromycotina</taxon>
        <taxon>Glomeromycetes</taxon>
        <taxon>Glomerales</taxon>
        <taxon>Glomeraceae</taxon>
        <taxon>Rhizophagus</taxon>
    </lineage>
</organism>
<proteinExistence type="predicted"/>
<evidence type="ECO:0000313" key="3">
    <source>
        <dbReference type="Proteomes" id="UP000615446"/>
    </source>
</evidence>
<comment type="caution">
    <text evidence="2">The sequence shown here is derived from an EMBL/GenBank/DDBJ whole genome shotgun (WGS) entry which is preliminary data.</text>
</comment>
<evidence type="ECO:0000256" key="1">
    <source>
        <dbReference type="SAM" id="Coils"/>
    </source>
</evidence>
<name>A0A8H3LMB0_9GLOM</name>
<dbReference type="EMBL" id="BLAL01000172">
    <property type="protein sequence ID" value="GES87914.1"/>
    <property type="molecule type" value="Genomic_DNA"/>
</dbReference>
<keyword evidence="1" id="KW-0175">Coiled coil</keyword>
<accession>A0A8H3LMB0</accession>
<evidence type="ECO:0000313" key="2">
    <source>
        <dbReference type="EMBL" id="GES87914.1"/>
    </source>
</evidence>
<dbReference type="AlphaFoldDB" id="A0A8H3LMB0"/>
<reference evidence="2" key="1">
    <citation type="submission" date="2019-10" db="EMBL/GenBank/DDBJ databases">
        <title>Conservation and host-specific expression of non-tandemly repeated heterogenous ribosome RNA gene in arbuscular mycorrhizal fungi.</title>
        <authorList>
            <person name="Maeda T."/>
            <person name="Kobayashi Y."/>
            <person name="Nakagawa T."/>
            <person name="Ezawa T."/>
            <person name="Yamaguchi K."/>
            <person name="Bino T."/>
            <person name="Nishimoto Y."/>
            <person name="Shigenobu S."/>
            <person name="Kawaguchi M."/>
        </authorList>
    </citation>
    <scope>NUCLEOTIDE SEQUENCE</scope>
    <source>
        <strain evidence="2">HR1</strain>
    </source>
</reference>